<comment type="subcellular location">
    <subcellularLocation>
        <location evidence="2">Membrane</location>
    </subcellularLocation>
</comment>
<dbReference type="PROSITE" id="PS50109">
    <property type="entry name" value="HIS_KIN"/>
    <property type="match status" value="1"/>
</dbReference>
<dbReference type="Gene3D" id="3.30.565.10">
    <property type="entry name" value="Histidine kinase-like ATPase, C-terminal domain"/>
    <property type="match status" value="1"/>
</dbReference>
<evidence type="ECO:0000259" key="11">
    <source>
        <dbReference type="PROSITE" id="PS50109"/>
    </source>
</evidence>
<evidence type="ECO:0000313" key="13">
    <source>
        <dbReference type="Proteomes" id="UP001462640"/>
    </source>
</evidence>
<dbReference type="PANTHER" id="PTHR45436">
    <property type="entry name" value="SENSOR HISTIDINE KINASE YKOH"/>
    <property type="match status" value="1"/>
</dbReference>
<dbReference type="InterPro" id="IPR004358">
    <property type="entry name" value="Sig_transdc_His_kin-like_C"/>
</dbReference>
<dbReference type="GO" id="GO:0016301">
    <property type="term" value="F:kinase activity"/>
    <property type="evidence" value="ECO:0007669"/>
    <property type="project" value="UniProtKB-KW"/>
</dbReference>
<evidence type="ECO:0000256" key="4">
    <source>
        <dbReference type="ARBA" id="ARBA00022553"/>
    </source>
</evidence>
<dbReference type="Proteomes" id="UP001462640">
    <property type="component" value="Unassembled WGS sequence"/>
</dbReference>
<comment type="catalytic activity">
    <reaction evidence="1">
        <text>ATP + protein L-histidine = ADP + protein N-phospho-L-histidine.</text>
        <dbReference type="EC" id="2.7.13.3"/>
    </reaction>
</comment>
<dbReference type="EMBL" id="JBDPZC010000026">
    <property type="protein sequence ID" value="MEO3715918.1"/>
    <property type="molecule type" value="Genomic_DNA"/>
</dbReference>
<dbReference type="CDD" id="cd00075">
    <property type="entry name" value="HATPase"/>
    <property type="match status" value="1"/>
</dbReference>
<dbReference type="EC" id="2.7.13.3" evidence="3"/>
<evidence type="ECO:0000256" key="8">
    <source>
        <dbReference type="ARBA" id="ARBA00022989"/>
    </source>
</evidence>
<dbReference type="SUPFAM" id="SSF47384">
    <property type="entry name" value="Homodimeric domain of signal transducing histidine kinase"/>
    <property type="match status" value="1"/>
</dbReference>
<dbReference type="CDD" id="cd00082">
    <property type="entry name" value="HisKA"/>
    <property type="match status" value="1"/>
</dbReference>
<keyword evidence="5" id="KW-0808">Transferase</keyword>
<dbReference type="InterPro" id="IPR050428">
    <property type="entry name" value="TCS_sensor_his_kinase"/>
</dbReference>
<keyword evidence="7 12" id="KW-0418">Kinase</keyword>
<feature type="domain" description="Histidine kinase" evidence="11">
    <location>
        <begin position="253"/>
        <end position="440"/>
    </location>
</feature>
<proteinExistence type="predicted"/>
<dbReference type="Pfam" id="PF00512">
    <property type="entry name" value="HisKA"/>
    <property type="match status" value="1"/>
</dbReference>
<evidence type="ECO:0000313" key="12">
    <source>
        <dbReference type="EMBL" id="MEO3715918.1"/>
    </source>
</evidence>
<dbReference type="Gene3D" id="1.10.287.130">
    <property type="match status" value="1"/>
</dbReference>
<evidence type="ECO:0000256" key="7">
    <source>
        <dbReference type="ARBA" id="ARBA00022777"/>
    </source>
</evidence>
<evidence type="ECO:0000256" key="10">
    <source>
        <dbReference type="SAM" id="Phobius"/>
    </source>
</evidence>
<keyword evidence="8 10" id="KW-1133">Transmembrane helix</keyword>
<evidence type="ECO:0000256" key="9">
    <source>
        <dbReference type="ARBA" id="ARBA00023136"/>
    </source>
</evidence>
<reference evidence="12 13" key="1">
    <citation type="submission" date="2024-05" db="EMBL/GenBank/DDBJ databases">
        <title>Roseateles sp. 2.12 16S ribosomal RNA gene Genome sequencing and assembly.</title>
        <authorList>
            <person name="Woo H."/>
        </authorList>
    </citation>
    <scope>NUCLEOTIDE SEQUENCE [LARGE SCALE GENOMIC DNA]</scope>
    <source>
        <strain evidence="12 13">2.12</strain>
    </source>
</reference>
<keyword evidence="4" id="KW-0597">Phosphoprotein</keyword>
<keyword evidence="6 10" id="KW-0812">Transmembrane</keyword>
<dbReference type="InterPro" id="IPR036890">
    <property type="entry name" value="HATPase_C_sf"/>
</dbReference>
<gene>
    <name evidence="12" type="ORF">ABDJ40_24350</name>
</gene>
<dbReference type="Pfam" id="PF02518">
    <property type="entry name" value="HATPase_c"/>
    <property type="match status" value="1"/>
</dbReference>
<evidence type="ECO:0000256" key="5">
    <source>
        <dbReference type="ARBA" id="ARBA00022679"/>
    </source>
</evidence>
<accession>A0ABV0GLK5</accession>
<dbReference type="InterPro" id="IPR036097">
    <property type="entry name" value="HisK_dim/P_sf"/>
</dbReference>
<dbReference type="InterPro" id="IPR013727">
    <property type="entry name" value="2CSK_N"/>
</dbReference>
<dbReference type="PANTHER" id="PTHR45436:SF1">
    <property type="entry name" value="SENSOR PROTEIN QSEC"/>
    <property type="match status" value="1"/>
</dbReference>
<feature type="transmembrane region" description="Helical" evidence="10">
    <location>
        <begin position="21"/>
        <end position="46"/>
    </location>
</feature>
<dbReference type="PRINTS" id="PR00344">
    <property type="entry name" value="BCTRLSENSOR"/>
</dbReference>
<feature type="transmembrane region" description="Helical" evidence="10">
    <location>
        <begin position="171"/>
        <end position="192"/>
    </location>
</feature>
<evidence type="ECO:0000256" key="6">
    <source>
        <dbReference type="ARBA" id="ARBA00022692"/>
    </source>
</evidence>
<evidence type="ECO:0000256" key="1">
    <source>
        <dbReference type="ARBA" id="ARBA00000085"/>
    </source>
</evidence>
<protein>
    <recommendedName>
        <fullName evidence="3">histidine kinase</fullName>
        <ecNumber evidence="3">2.7.13.3</ecNumber>
    </recommendedName>
</protein>
<organism evidence="12 13">
    <name type="scientific">Roseateles flavus</name>
    <dbReference type="NCBI Taxonomy" id="3149041"/>
    <lineage>
        <taxon>Bacteria</taxon>
        <taxon>Pseudomonadati</taxon>
        <taxon>Pseudomonadota</taxon>
        <taxon>Betaproteobacteria</taxon>
        <taxon>Burkholderiales</taxon>
        <taxon>Sphaerotilaceae</taxon>
        <taxon>Roseateles</taxon>
    </lineage>
</organism>
<dbReference type="InterPro" id="IPR005467">
    <property type="entry name" value="His_kinase_dom"/>
</dbReference>
<dbReference type="RefSeq" id="WP_347613670.1">
    <property type="nucleotide sequence ID" value="NZ_JBDPZC010000026.1"/>
</dbReference>
<evidence type="ECO:0000256" key="3">
    <source>
        <dbReference type="ARBA" id="ARBA00012438"/>
    </source>
</evidence>
<dbReference type="SMART" id="SM00387">
    <property type="entry name" value="HATPase_c"/>
    <property type="match status" value="1"/>
</dbReference>
<keyword evidence="9 10" id="KW-0472">Membrane</keyword>
<name>A0ABV0GLK5_9BURK</name>
<sequence length="440" mass="47574">MKRPLLQALRRPKGLEGGLRWRLLAPLLGVVLVASFLSANAASGLIDAVFDRWLLDAARSLASQVRFEQHEAVLSLNRQAQAVLTYDADDRTYFSVQEGDHVLAGEPALPRSGSDVRSYEKGARAFEAPFLGHPVRVVWVQVDSVTDPSRAVLVGVGETLNKRRRVFRELLWVYAPVGLIVVVAAWILLAAVRRTLRPLQRMADQWNTQSHASLMPIPTSEVPRELLPFAQALNELLARLREVLDREKLFASTAAHQLRTPLTGLQLGLARAAEAPDLASTRAVLAGLQASTQRTARLVQQLLALSRLDPELASSPDSGPVDLDDLARAVGESFLESAHDKGLTMELIEAGDASSSTRRAAIVGHPDLLSEALGNLIDNAIRYTPAAGTIRITVQAEPPGLTVSDSGPGIPPDELVKVMLRFYRGRQASGQGSGLGLAIV</sequence>
<comment type="caution">
    <text evidence="12">The sequence shown here is derived from an EMBL/GenBank/DDBJ whole genome shotgun (WGS) entry which is preliminary data.</text>
</comment>
<dbReference type="Pfam" id="PF08521">
    <property type="entry name" value="2CSK_N"/>
    <property type="match status" value="1"/>
</dbReference>
<dbReference type="InterPro" id="IPR003594">
    <property type="entry name" value="HATPase_dom"/>
</dbReference>
<dbReference type="InterPro" id="IPR003661">
    <property type="entry name" value="HisK_dim/P_dom"/>
</dbReference>
<dbReference type="SUPFAM" id="SSF55874">
    <property type="entry name" value="ATPase domain of HSP90 chaperone/DNA topoisomerase II/histidine kinase"/>
    <property type="match status" value="1"/>
</dbReference>
<keyword evidence="13" id="KW-1185">Reference proteome</keyword>
<dbReference type="SMART" id="SM00388">
    <property type="entry name" value="HisKA"/>
    <property type="match status" value="1"/>
</dbReference>
<evidence type="ECO:0000256" key="2">
    <source>
        <dbReference type="ARBA" id="ARBA00004370"/>
    </source>
</evidence>